<evidence type="ECO:0008006" key="3">
    <source>
        <dbReference type="Google" id="ProtNLM"/>
    </source>
</evidence>
<evidence type="ECO:0000313" key="2">
    <source>
        <dbReference type="Proteomes" id="UP000609802"/>
    </source>
</evidence>
<name>A0ABQ3IXC7_9RHOB</name>
<gene>
    <name evidence="1" type="ORF">GCM10016455_17720</name>
</gene>
<comment type="caution">
    <text evidence="1">The sequence shown here is derived from an EMBL/GenBank/DDBJ whole genome shotgun (WGS) entry which is preliminary data.</text>
</comment>
<dbReference type="RefSeq" id="WP_191286151.1">
    <property type="nucleotide sequence ID" value="NZ_BNCH01000003.1"/>
</dbReference>
<protein>
    <recommendedName>
        <fullName evidence="3">Magnesium transporter MgtE intracellular domain-containing protein</fullName>
    </recommendedName>
</protein>
<organism evidence="1 2">
    <name type="scientific">Aliiroseovarius zhejiangensis</name>
    <dbReference type="NCBI Taxonomy" id="1632025"/>
    <lineage>
        <taxon>Bacteria</taxon>
        <taxon>Pseudomonadati</taxon>
        <taxon>Pseudomonadota</taxon>
        <taxon>Alphaproteobacteria</taxon>
        <taxon>Rhodobacterales</taxon>
        <taxon>Paracoccaceae</taxon>
        <taxon>Aliiroseovarius</taxon>
    </lineage>
</organism>
<reference evidence="2" key="1">
    <citation type="journal article" date="2019" name="Int. J. Syst. Evol. Microbiol.">
        <title>The Global Catalogue of Microorganisms (GCM) 10K type strain sequencing project: providing services to taxonomists for standard genome sequencing and annotation.</title>
        <authorList>
            <consortium name="The Broad Institute Genomics Platform"/>
            <consortium name="The Broad Institute Genome Sequencing Center for Infectious Disease"/>
            <person name="Wu L."/>
            <person name="Ma J."/>
        </authorList>
    </citation>
    <scope>NUCLEOTIDE SEQUENCE [LARGE SCALE GENOMIC DNA]</scope>
    <source>
        <strain evidence="2">KCTC 42443</strain>
    </source>
</reference>
<sequence>MKRARANRKSRRRATSRHILLTLALLLGASGLMRLGGFGMAIAEDVTNLLRGTSASPGDRTACTTEADIEAVLTALRTREAALVENENALEERLKTLADAEGRLDAQMQALVAAETALASTMSAARTAASDDLARLTALYENMKPKQAIPLFETMDPEFAAGFLSRMKPPIAAQIMAGLDPQTAYAISVVFAGRNSDAPTN</sequence>
<dbReference type="Proteomes" id="UP000609802">
    <property type="component" value="Unassembled WGS sequence"/>
</dbReference>
<dbReference type="SUPFAM" id="SSF158791">
    <property type="entry name" value="MgtE N-terminal domain-like"/>
    <property type="match status" value="1"/>
</dbReference>
<dbReference type="EMBL" id="BNCH01000003">
    <property type="protein sequence ID" value="GHE97657.1"/>
    <property type="molecule type" value="Genomic_DNA"/>
</dbReference>
<keyword evidence="2" id="KW-1185">Reference proteome</keyword>
<evidence type="ECO:0000313" key="1">
    <source>
        <dbReference type="EMBL" id="GHE97657.1"/>
    </source>
</evidence>
<proteinExistence type="predicted"/>
<accession>A0ABQ3IXC7</accession>